<feature type="domain" description="Glycoside-hydrolase family GH114 TIM-barrel" evidence="1">
    <location>
        <begin position="50"/>
        <end position="267"/>
    </location>
</feature>
<evidence type="ECO:0000313" key="2">
    <source>
        <dbReference type="EMBL" id="CAB4942572.1"/>
    </source>
</evidence>
<dbReference type="SUPFAM" id="SSF51445">
    <property type="entry name" value="(Trans)glycosidases"/>
    <property type="match status" value="1"/>
</dbReference>
<reference evidence="2" key="1">
    <citation type="submission" date="2020-05" db="EMBL/GenBank/DDBJ databases">
        <authorList>
            <person name="Chiriac C."/>
            <person name="Salcher M."/>
            <person name="Ghai R."/>
            <person name="Kavagutti S V."/>
        </authorList>
    </citation>
    <scope>NUCLEOTIDE SEQUENCE</scope>
</reference>
<evidence type="ECO:0000259" key="1">
    <source>
        <dbReference type="Pfam" id="PF03537"/>
    </source>
</evidence>
<dbReference type="AlphaFoldDB" id="A0A6J7JKG0"/>
<name>A0A6J7JKG0_9ZZZZ</name>
<dbReference type="InterPro" id="IPR013785">
    <property type="entry name" value="Aldolase_TIM"/>
</dbReference>
<dbReference type="Pfam" id="PF03537">
    <property type="entry name" value="Glyco_hydro_114"/>
    <property type="match status" value="1"/>
</dbReference>
<protein>
    <submittedName>
        <fullName evidence="2">Unannotated protein</fullName>
    </submittedName>
</protein>
<dbReference type="PANTHER" id="PTHR35273">
    <property type="entry name" value="ALPHA-1,4 POLYGALACTOSAMINIDASE, PUTATIVE (AFU_ORTHOLOGUE AFUA_3G07890)-RELATED"/>
    <property type="match status" value="1"/>
</dbReference>
<dbReference type="Gene3D" id="3.20.20.70">
    <property type="entry name" value="Aldolase class I"/>
    <property type="match status" value="1"/>
</dbReference>
<accession>A0A6J7JKG0</accession>
<sequence>MDGRRRIGARLAHGLRLSGAVVGISALAVVLSGARAHSASVQAPPANAGFDLQLGGAYAPPAGVGVVERDRTAPAPPTGYGVCYVNGFQTQDAEIAWWRRAHPELLLRVRGREVRDPDWPETLLDITTPARRRAVVRIVGRWIDGCARRGYRAVELDNLDSWTRSKGRITVGDTRATARLLTGRAHGAGLAAGQKNAAELIRGARRPLGFDFAVVEQCQEYDECDRYTRAYGDRVMEVEYDPAAFRAACAARGARISIVLRDLDLVPAGRPGHVFRGC</sequence>
<gene>
    <name evidence="2" type="ORF">UFOPK3564_03035</name>
</gene>
<dbReference type="EMBL" id="CAFBMK010000257">
    <property type="protein sequence ID" value="CAB4942572.1"/>
    <property type="molecule type" value="Genomic_DNA"/>
</dbReference>
<proteinExistence type="predicted"/>
<dbReference type="InterPro" id="IPR017853">
    <property type="entry name" value="GH"/>
</dbReference>
<organism evidence="2">
    <name type="scientific">freshwater metagenome</name>
    <dbReference type="NCBI Taxonomy" id="449393"/>
    <lineage>
        <taxon>unclassified sequences</taxon>
        <taxon>metagenomes</taxon>
        <taxon>ecological metagenomes</taxon>
    </lineage>
</organism>
<dbReference type="PANTHER" id="PTHR35273:SF2">
    <property type="entry name" value="ALPHA-GALACTOSIDASE"/>
    <property type="match status" value="1"/>
</dbReference>
<dbReference type="InterPro" id="IPR004352">
    <property type="entry name" value="GH114_TIM-barrel"/>
</dbReference>